<dbReference type="GO" id="GO:0016491">
    <property type="term" value="F:oxidoreductase activity"/>
    <property type="evidence" value="ECO:0007669"/>
    <property type="project" value="TreeGrafter"/>
</dbReference>
<dbReference type="EMBL" id="LOED01000012">
    <property type="protein sequence ID" value="KXG77326.1"/>
    <property type="molecule type" value="Genomic_DNA"/>
</dbReference>
<dbReference type="InterPro" id="IPR011989">
    <property type="entry name" value="ARM-like"/>
</dbReference>
<evidence type="ECO:0000313" key="2">
    <source>
        <dbReference type="Proteomes" id="UP000070427"/>
    </source>
</evidence>
<dbReference type="InterPro" id="IPR016024">
    <property type="entry name" value="ARM-type_fold"/>
</dbReference>
<reference evidence="1 2" key="1">
    <citation type="submission" date="2015-12" db="EMBL/GenBank/DDBJ databases">
        <title>Draft genome sequnece of Fervidicola ferrireducens strain Y170.</title>
        <authorList>
            <person name="Patel B.K."/>
        </authorList>
    </citation>
    <scope>NUCLEOTIDE SEQUENCE [LARGE SCALE GENOMIC DNA]</scope>
    <source>
        <strain evidence="1 2">Y170</strain>
    </source>
</reference>
<name>A0A140L9V1_9FIRM</name>
<proteinExistence type="predicted"/>
<dbReference type="OrthoDB" id="1725612at2"/>
<protein>
    <recommendedName>
        <fullName evidence="3">Phycocyanin operon protein Z</fullName>
    </recommendedName>
</protein>
<evidence type="ECO:0000313" key="1">
    <source>
        <dbReference type="EMBL" id="KXG77326.1"/>
    </source>
</evidence>
<dbReference type="Proteomes" id="UP000070427">
    <property type="component" value="Unassembled WGS sequence"/>
</dbReference>
<dbReference type="AlphaFoldDB" id="A0A140L9V1"/>
<dbReference type="SUPFAM" id="SSF48371">
    <property type="entry name" value="ARM repeat"/>
    <property type="match status" value="1"/>
</dbReference>
<keyword evidence="2" id="KW-1185">Reference proteome</keyword>
<evidence type="ECO:0008006" key="3">
    <source>
        <dbReference type="Google" id="ProtNLM"/>
    </source>
</evidence>
<dbReference type="InParanoid" id="A0A140L9V1"/>
<dbReference type="Gene3D" id="1.25.10.10">
    <property type="entry name" value="Leucine-rich Repeat Variant"/>
    <property type="match status" value="1"/>
</dbReference>
<organism evidence="1 2">
    <name type="scientific">Fervidicola ferrireducens</name>
    <dbReference type="NCBI Taxonomy" id="520764"/>
    <lineage>
        <taxon>Bacteria</taxon>
        <taxon>Bacillati</taxon>
        <taxon>Bacillota</taxon>
        <taxon>Clostridia</taxon>
        <taxon>Thermosediminibacterales</taxon>
        <taxon>Thermosediminibacteraceae</taxon>
        <taxon>Fervidicola</taxon>
    </lineage>
</organism>
<sequence length="193" mass="21622">MLEVKISELAEQMKSGKSKNERIQAALDLGSIKAKEAVDVLVEQLLVEEDEVVREAIVTSLIKIGDEYVANRAAGLLESEDAYVRNAGVEILSIIGEPAIEILQKMINHPDRDVRILAVNALGESHIRETIRYLRRVIMEDDDENVVASAIEYLSELGFEKEDKEVVMKAAKRFSSPFFQYTVKSAIEKMADL</sequence>
<dbReference type="RefSeq" id="WP_066353175.1">
    <property type="nucleotide sequence ID" value="NZ_LOED01000012.1"/>
</dbReference>
<gene>
    <name evidence="1" type="ORF">AN618_12230</name>
</gene>
<accession>A0A140L9V1</accession>
<dbReference type="Pfam" id="PF13646">
    <property type="entry name" value="HEAT_2"/>
    <property type="match status" value="2"/>
</dbReference>
<dbReference type="PANTHER" id="PTHR12697">
    <property type="entry name" value="PBS LYASE HEAT-LIKE PROTEIN"/>
    <property type="match status" value="1"/>
</dbReference>
<dbReference type="STRING" id="520764.AN618_12230"/>
<comment type="caution">
    <text evidence="1">The sequence shown here is derived from an EMBL/GenBank/DDBJ whole genome shotgun (WGS) entry which is preliminary data.</text>
</comment>
<dbReference type="PANTHER" id="PTHR12697:SF5">
    <property type="entry name" value="DEOXYHYPUSINE HYDROXYLASE"/>
    <property type="match status" value="1"/>
</dbReference>